<organism evidence="4 5">
    <name type="scientific">Echria macrotheca</name>
    <dbReference type="NCBI Taxonomy" id="438768"/>
    <lineage>
        <taxon>Eukaryota</taxon>
        <taxon>Fungi</taxon>
        <taxon>Dikarya</taxon>
        <taxon>Ascomycota</taxon>
        <taxon>Pezizomycotina</taxon>
        <taxon>Sordariomycetes</taxon>
        <taxon>Sordariomycetidae</taxon>
        <taxon>Sordariales</taxon>
        <taxon>Schizotheciaceae</taxon>
        <taxon>Echria</taxon>
    </lineage>
</organism>
<dbReference type="GO" id="GO:0003677">
    <property type="term" value="F:DNA binding"/>
    <property type="evidence" value="ECO:0007669"/>
    <property type="project" value="InterPro"/>
</dbReference>
<dbReference type="CDD" id="cd12148">
    <property type="entry name" value="fungal_TF_MHR"/>
    <property type="match status" value="1"/>
</dbReference>
<dbReference type="Pfam" id="PF04082">
    <property type="entry name" value="Fungal_trans"/>
    <property type="match status" value="1"/>
</dbReference>
<dbReference type="GO" id="GO:0006351">
    <property type="term" value="P:DNA-templated transcription"/>
    <property type="evidence" value="ECO:0007669"/>
    <property type="project" value="InterPro"/>
</dbReference>
<evidence type="ECO:0000256" key="2">
    <source>
        <dbReference type="ARBA" id="ARBA00023242"/>
    </source>
</evidence>
<dbReference type="AlphaFoldDB" id="A0AAJ0BE37"/>
<dbReference type="PANTHER" id="PTHR31001">
    <property type="entry name" value="UNCHARACTERIZED TRANSCRIPTIONAL REGULATORY PROTEIN"/>
    <property type="match status" value="1"/>
</dbReference>
<dbReference type="SMART" id="SM00906">
    <property type="entry name" value="Fungal_trans"/>
    <property type="match status" value="1"/>
</dbReference>
<dbReference type="InterPro" id="IPR007219">
    <property type="entry name" value="XnlR_reg_dom"/>
</dbReference>
<dbReference type="PANTHER" id="PTHR31001:SF58">
    <property type="entry name" value="ZN(II)2CYS6 TRANSCRIPTION FACTOR (EUROFUNG)"/>
    <property type="match status" value="1"/>
</dbReference>
<accession>A0AAJ0BE37</accession>
<keyword evidence="2" id="KW-0539">Nucleus</keyword>
<name>A0AAJ0BE37_9PEZI</name>
<dbReference type="GO" id="GO:0008270">
    <property type="term" value="F:zinc ion binding"/>
    <property type="evidence" value="ECO:0007669"/>
    <property type="project" value="InterPro"/>
</dbReference>
<proteinExistence type="predicted"/>
<evidence type="ECO:0000313" key="5">
    <source>
        <dbReference type="Proteomes" id="UP001239445"/>
    </source>
</evidence>
<evidence type="ECO:0000313" key="4">
    <source>
        <dbReference type="EMBL" id="KAK1755092.1"/>
    </source>
</evidence>
<comment type="subcellular location">
    <subcellularLocation>
        <location evidence="1">Nucleus</location>
    </subcellularLocation>
</comment>
<protein>
    <recommendedName>
        <fullName evidence="3">Xylanolytic transcriptional activator regulatory domain-containing protein</fullName>
    </recommendedName>
</protein>
<dbReference type="Proteomes" id="UP001239445">
    <property type="component" value="Unassembled WGS sequence"/>
</dbReference>
<feature type="domain" description="Xylanolytic transcriptional activator regulatory" evidence="3">
    <location>
        <begin position="210"/>
        <end position="284"/>
    </location>
</feature>
<sequence>MSVVAAAPSVATPSGPTERFLADKRTLQFKEAWPYIDGSDPQWRPRYQQLLGLEALFPSLPNNNFPFGGTFSFPQNRNQVLEGFPPPQVVSTLIQSYFSTFESTHRLVYRQEFADELNAFWINNAQLSEEWLAQFSMMLALGCQAAPGRALASTGRTVEDWTDMFLDAAQFFLGRSPYFAAPTLTTLRTLCLAAIARMMEIVKGGDMSHLVVLMGYVSRLALTMELHRKTSLFPDMSPFEAEMRKRIWVTVQLLDLDVAMRTGTSYLYREQDADIPLNINDTDFHRTEHGWILQARWAAPGVLTDSSFQIKLAGLLPLLTNAINAVNSPTRPPIEQEKLRAWDSQLRQKLQDAESVLTKPPYGQADNLDRVNTQISFLRVLVHRTLLGLHYGYICALRAGQFRDSSMSVMQSSIALLRTQHTWHMQSRSMAGSNRASTSSAPGFLEPLEQTAIPLSWLSDLCHDDFGVAILHIILTIRRGDFDAIKQGGGLPSRTGASAILRQSLELKRARASRSIPHFREYVGLSISAGCLQSIDSGEPMLQTLLEIAGQIEQTVIQSRQDLLWAQTNNPFSGQAELPPDPFGFVGFAQ</sequence>
<dbReference type="InterPro" id="IPR050613">
    <property type="entry name" value="Sec_Metabolite_Reg"/>
</dbReference>
<keyword evidence="5" id="KW-1185">Reference proteome</keyword>
<evidence type="ECO:0000256" key="1">
    <source>
        <dbReference type="ARBA" id="ARBA00004123"/>
    </source>
</evidence>
<dbReference type="GO" id="GO:0005634">
    <property type="term" value="C:nucleus"/>
    <property type="evidence" value="ECO:0007669"/>
    <property type="project" value="UniProtKB-SubCell"/>
</dbReference>
<reference evidence="4" key="1">
    <citation type="submission" date="2023-06" db="EMBL/GenBank/DDBJ databases">
        <title>Genome-scale phylogeny and comparative genomics of the fungal order Sordariales.</title>
        <authorList>
            <consortium name="Lawrence Berkeley National Laboratory"/>
            <person name="Hensen N."/>
            <person name="Bonometti L."/>
            <person name="Westerberg I."/>
            <person name="Brannstrom I.O."/>
            <person name="Guillou S."/>
            <person name="Cros-Aarteil S."/>
            <person name="Calhoun S."/>
            <person name="Haridas S."/>
            <person name="Kuo A."/>
            <person name="Mondo S."/>
            <person name="Pangilinan J."/>
            <person name="Riley R."/>
            <person name="Labutti K."/>
            <person name="Andreopoulos B."/>
            <person name="Lipzen A."/>
            <person name="Chen C."/>
            <person name="Yanf M."/>
            <person name="Daum C."/>
            <person name="Ng V."/>
            <person name="Clum A."/>
            <person name="Steindorff A."/>
            <person name="Ohm R."/>
            <person name="Martin F."/>
            <person name="Silar P."/>
            <person name="Natvig D."/>
            <person name="Lalanne C."/>
            <person name="Gautier V."/>
            <person name="Ament-Velasquez S.L."/>
            <person name="Kruys A."/>
            <person name="Hutchinson M.I."/>
            <person name="Powell A.J."/>
            <person name="Barry K."/>
            <person name="Miller A.N."/>
            <person name="Grigoriev I.V."/>
            <person name="Debuchy R."/>
            <person name="Gladieux P."/>
            <person name="Thoren M.H."/>
            <person name="Johannesson H."/>
        </authorList>
    </citation>
    <scope>NUCLEOTIDE SEQUENCE</scope>
    <source>
        <strain evidence="4">PSN4</strain>
    </source>
</reference>
<dbReference type="EMBL" id="MU839834">
    <property type="protein sequence ID" value="KAK1755092.1"/>
    <property type="molecule type" value="Genomic_DNA"/>
</dbReference>
<comment type="caution">
    <text evidence="4">The sequence shown here is derived from an EMBL/GenBank/DDBJ whole genome shotgun (WGS) entry which is preliminary data.</text>
</comment>
<evidence type="ECO:0000259" key="3">
    <source>
        <dbReference type="SMART" id="SM00906"/>
    </source>
</evidence>
<gene>
    <name evidence="4" type="ORF">QBC47DRAFT_382728</name>
</gene>